<dbReference type="CDD" id="cd00156">
    <property type="entry name" value="REC"/>
    <property type="match status" value="1"/>
</dbReference>
<gene>
    <name evidence="4" type="ORF">C0V70_02715</name>
</gene>
<dbReference type="PANTHER" id="PTHR44591">
    <property type="entry name" value="STRESS RESPONSE REGULATOR PROTEIN 1"/>
    <property type="match status" value="1"/>
</dbReference>
<evidence type="ECO:0000256" key="2">
    <source>
        <dbReference type="PROSITE-ProRule" id="PRU00169"/>
    </source>
</evidence>
<dbReference type="GO" id="GO:0000160">
    <property type="term" value="P:phosphorelay signal transduction system"/>
    <property type="evidence" value="ECO:0007669"/>
    <property type="project" value="InterPro"/>
</dbReference>
<keyword evidence="1 2" id="KW-0597">Phosphoprotein</keyword>
<reference evidence="4 5" key="1">
    <citation type="submission" date="2018-01" db="EMBL/GenBank/DDBJ databases">
        <title>Complete genome sequence of Bacteriovorax stolpii DSM12778.</title>
        <authorList>
            <person name="Tang B."/>
            <person name="Chang J."/>
        </authorList>
    </citation>
    <scope>NUCLEOTIDE SEQUENCE [LARGE SCALE GENOMIC DNA]</scope>
    <source>
        <strain evidence="4 5">DSM 12778</strain>
    </source>
</reference>
<dbReference type="Pfam" id="PF00072">
    <property type="entry name" value="Response_reg"/>
    <property type="match status" value="1"/>
</dbReference>
<organism evidence="4 5">
    <name type="scientific">Bacteriovorax stolpii</name>
    <name type="common">Bdellovibrio stolpii</name>
    <dbReference type="NCBI Taxonomy" id="960"/>
    <lineage>
        <taxon>Bacteria</taxon>
        <taxon>Pseudomonadati</taxon>
        <taxon>Bdellovibrionota</taxon>
        <taxon>Bacteriovoracia</taxon>
        <taxon>Bacteriovoracales</taxon>
        <taxon>Bacteriovoracaceae</taxon>
        <taxon>Bacteriovorax</taxon>
    </lineage>
</organism>
<evidence type="ECO:0000256" key="1">
    <source>
        <dbReference type="ARBA" id="ARBA00022553"/>
    </source>
</evidence>
<dbReference type="PROSITE" id="PS50110">
    <property type="entry name" value="RESPONSE_REGULATORY"/>
    <property type="match status" value="1"/>
</dbReference>
<dbReference type="Gene3D" id="3.40.50.2300">
    <property type="match status" value="1"/>
</dbReference>
<name>A0A2K9NQJ5_BACTC</name>
<dbReference type="SMART" id="SM00448">
    <property type="entry name" value="REC"/>
    <property type="match status" value="1"/>
</dbReference>
<evidence type="ECO:0000259" key="3">
    <source>
        <dbReference type="PROSITE" id="PS50110"/>
    </source>
</evidence>
<protein>
    <recommendedName>
        <fullName evidence="3">Response regulatory domain-containing protein</fullName>
    </recommendedName>
</protein>
<dbReference type="AlphaFoldDB" id="A0A2K9NQJ5"/>
<dbReference type="SUPFAM" id="SSF52172">
    <property type="entry name" value="CheY-like"/>
    <property type="match status" value="1"/>
</dbReference>
<dbReference type="EMBL" id="CP025704">
    <property type="protein sequence ID" value="AUN97034.1"/>
    <property type="molecule type" value="Genomic_DNA"/>
</dbReference>
<feature type="modified residue" description="4-aspartylphosphate" evidence="2">
    <location>
        <position position="79"/>
    </location>
</feature>
<sequence>MSMDMDRIDSKANLIYELVEKFLNNKAILLIDDEEEIKQLMSNYLIKSRIEEDRIVTASDGKEALSKIQNQDFGLIIVDIVMPRMSGLQLIKELKARKKYKDIPILIISGTIDADNVKSAISMGISNIIVKPFTYNIFLDKIGRTLGV</sequence>
<evidence type="ECO:0000313" key="4">
    <source>
        <dbReference type="EMBL" id="AUN97034.1"/>
    </source>
</evidence>
<dbReference type="PANTHER" id="PTHR44591:SF3">
    <property type="entry name" value="RESPONSE REGULATORY DOMAIN-CONTAINING PROTEIN"/>
    <property type="match status" value="1"/>
</dbReference>
<dbReference type="InterPro" id="IPR011006">
    <property type="entry name" value="CheY-like_superfamily"/>
</dbReference>
<dbReference type="InterPro" id="IPR050595">
    <property type="entry name" value="Bact_response_regulator"/>
</dbReference>
<evidence type="ECO:0000313" key="5">
    <source>
        <dbReference type="Proteomes" id="UP000235584"/>
    </source>
</evidence>
<dbReference type="Proteomes" id="UP000235584">
    <property type="component" value="Chromosome"/>
</dbReference>
<dbReference type="KEGG" id="bsto:C0V70_02715"/>
<feature type="domain" description="Response regulatory" evidence="3">
    <location>
        <begin position="27"/>
        <end position="146"/>
    </location>
</feature>
<proteinExistence type="predicted"/>
<accession>A0A2K9NQJ5</accession>
<keyword evidence="5" id="KW-1185">Reference proteome</keyword>
<dbReference type="InterPro" id="IPR001789">
    <property type="entry name" value="Sig_transdc_resp-reg_receiver"/>
</dbReference>